<dbReference type="OrthoDB" id="5990365at2759"/>
<organism evidence="2 3">
    <name type="scientific">Pocillopora damicornis</name>
    <name type="common">Cauliflower coral</name>
    <name type="synonym">Millepora damicornis</name>
    <dbReference type="NCBI Taxonomy" id="46731"/>
    <lineage>
        <taxon>Eukaryota</taxon>
        <taxon>Metazoa</taxon>
        <taxon>Cnidaria</taxon>
        <taxon>Anthozoa</taxon>
        <taxon>Hexacorallia</taxon>
        <taxon>Scleractinia</taxon>
        <taxon>Astrocoeniina</taxon>
        <taxon>Pocilloporidae</taxon>
        <taxon>Pocillopora</taxon>
    </lineage>
</organism>
<feature type="transmembrane region" description="Helical" evidence="1">
    <location>
        <begin position="32"/>
        <end position="50"/>
    </location>
</feature>
<evidence type="ECO:0000313" key="3">
    <source>
        <dbReference type="Proteomes" id="UP000275408"/>
    </source>
</evidence>
<keyword evidence="1" id="KW-1133">Transmembrane helix</keyword>
<evidence type="ECO:0000256" key="1">
    <source>
        <dbReference type="SAM" id="Phobius"/>
    </source>
</evidence>
<keyword evidence="3" id="KW-1185">Reference proteome</keyword>
<keyword evidence="1" id="KW-0472">Membrane</keyword>
<accession>A0A3M6V1P2</accession>
<dbReference type="Proteomes" id="UP000275408">
    <property type="component" value="Unassembled WGS sequence"/>
</dbReference>
<evidence type="ECO:0008006" key="4">
    <source>
        <dbReference type="Google" id="ProtNLM"/>
    </source>
</evidence>
<comment type="caution">
    <text evidence="2">The sequence shown here is derived from an EMBL/GenBank/DDBJ whole genome shotgun (WGS) entry which is preliminary data.</text>
</comment>
<keyword evidence="1" id="KW-0812">Transmembrane</keyword>
<dbReference type="SUPFAM" id="SSF81321">
    <property type="entry name" value="Family A G protein-coupled receptor-like"/>
    <property type="match status" value="1"/>
</dbReference>
<gene>
    <name evidence="2" type="ORF">pdam_00025979</name>
</gene>
<sequence>MLVGGFCTVNEFYNYGWFCNIWRSDWPRYVSFMQLAVFYIFLVHLGSQVLHHGAAARERRLTVTLFIVTILSLALWLPYIVNIFVNYSTDYATIPGFRRAAIALFKSRCRQQRQIQVFPLREV</sequence>
<dbReference type="EMBL" id="RCHS01000263">
    <property type="protein sequence ID" value="RMX59866.1"/>
    <property type="molecule type" value="Genomic_DNA"/>
</dbReference>
<protein>
    <recommendedName>
        <fullName evidence="4">G-protein coupled receptors family 1 profile domain-containing protein</fullName>
    </recommendedName>
</protein>
<dbReference type="Gene3D" id="1.20.1070.10">
    <property type="entry name" value="Rhodopsin 7-helix transmembrane proteins"/>
    <property type="match status" value="1"/>
</dbReference>
<evidence type="ECO:0000313" key="2">
    <source>
        <dbReference type="EMBL" id="RMX59866.1"/>
    </source>
</evidence>
<reference evidence="2 3" key="1">
    <citation type="journal article" date="2018" name="Sci. Rep.">
        <title>Comparative analysis of the Pocillopora damicornis genome highlights role of immune system in coral evolution.</title>
        <authorList>
            <person name="Cunning R."/>
            <person name="Bay R.A."/>
            <person name="Gillette P."/>
            <person name="Baker A.C."/>
            <person name="Traylor-Knowles N."/>
        </authorList>
    </citation>
    <scope>NUCLEOTIDE SEQUENCE [LARGE SCALE GENOMIC DNA]</scope>
    <source>
        <strain evidence="2">RSMAS</strain>
        <tissue evidence="2">Whole animal</tissue>
    </source>
</reference>
<proteinExistence type="predicted"/>
<name>A0A3M6V1P2_POCDA</name>
<dbReference type="AlphaFoldDB" id="A0A3M6V1P2"/>
<feature type="transmembrane region" description="Helical" evidence="1">
    <location>
        <begin position="62"/>
        <end position="81"/>
    </location>
</feature>